<reference evidence="1" key="1">
    <citation type="journal article" date="2020" name="bioRxiv">
        <title>Comparative genomics of Chlamydomonas.</title>
        <authorList>
            <person name="Craig R.J."/>
            <person name="Hasan A.R."/>
            <person name="Ness R.W."/>
            <person name="Keightley P.D."/>
        </authorList>
    </citation>
    <scope>NUCLEOTIDE SEQUENCE</scope>
    <source>
        <strain evidence="1">SAG 7.73</strain>
    </source>
</reference>
<name>A0A835W101_CHLIN</name>
<dbReference type="EMBL" id="JAEHOC010000019">
    <property type="protein sequence ID" value="KAG2433228.1"/>
    <property type="molecule type" value="Genomic_DNA"/>
</dbReference>
<dbReference type="AlphaFoldDB" id="A0A835W101"/>
<comment type="caution">
    <text evidence="1">The sequence shown here is derived from an EMBL/GenBank/DDBJ whole genome shotgun (WGS) entry which is preliminary data.</text>
</comment>
<keyword evidence="2" id="KW-1185">Reference proteome</keyword>
<proteinExistence type="predicted"/>
<sequence length="305" mass="32274">MDLALTLPCIPYGATALTRLCVGELTAEWASEAQWDILPEPPPPLPADVCDGADTAPGTATARVRLPPRLRVLKVRFMPDAAVLAALALLPDFRELDVWALAHPQGELCLDLACVGCPGLPRLAAHQGVAPVAASSDVAAALAAAVGVGGAAASAARGELAGPAAALQLGHTVAAAAGLLLRVLQPDDWRRHPLTLRPSPFSFTRWRYDRLQWEAPHGDWLAAGLAPLAHQVRRLRLKHMVLEARDVPLICGALPNLQELELLDCSHARARDPAAWRSAAAAHGVLLKTTGLEADDMFDSDADNE</sequence>
<gene>
    <name evidence="1" type="ORF">HXX76_008298</name>
</gene>
<dbReference type="OrthoDB" id="550639at2759"/>
<evidence type="ECO:0000313" key="1">
    <source>
        <dbReference type="EMBL" id="KAG2433228.1"/>
    </source>
</evidence>
<accession>A0A835W101</accession>
<dbReference type="Proteomes" id="UP000650467">
    <property type="component" value="Unassembled WGS sequence"/>
</dbReference>
<protein>
    <submittedName>
        <fullName evidence="1">Uncharacterized protein</fullName>
    </submittedName>
</protein>
<organism evidence="1 2">
    <name type="scientific">Chlamydomonas incerta</name>
    <dbReference type="NCBI Taxonomy" id="51695"/>
    <lineage>
        <taxon>Eukaryota</taxon>
        <taxon>Viridiplantae</taxon>
        <taxon>Chlorophyta</taxon>
        <taxon>core chlorophytes</taxon>
        <taxon>Chlorophyceae</taxon>
        <taxon>CS clade</taxon>
        <taxon>Chlamydomonadales</taxon>
        <taxon>Chlamydomonadaceae</taxon>
        <taxon>Chlamydomonas</taxon>
    </lineage>
</organism>
<evidence type="ECO:0000313" key="2">
    <source>
        <dbReference type="Proteomes" id="UP000650467"/>
    </source>
</evidence>